<dbReference type="InterPro" id="IPR001387">
    <property type="entry name" value="Cro/C1-type_HTH"/>
</dbReference>
<proteinExistence type="predicted"/>
<dbReference type="EMBL" id="MK494099">
    <property type="protein sequence ID" value="QBP29727.1"/>
    <property type="molecule type" value="Genomic_DNA"/>
</dbReference>
<evidence type="ECO:0000313" key="3">
    <source>
        <dbReference type="Proteomes" id="UP000294565"/>
    </source>
</evidence>
<dbReference type="KEGG" id="vg:63743062"/>
<dbReference type="InterPro" id="IPR010982">
    <property type="entry name" value="Lambda_DNA-bd_dom_sf"/>
</dbReference>
<dbReference type="CDD" id="cd00093">
    <property type="entry name" value="HTH_XRE"/>
    <property type="match status" value="1"/>
</dbReference>
<dbReference type="Pfam" id="PF01381">
    <property type="entry name" value="HTH_3"/>
    <property type="match status" value="1"/>
</dbReference>
<protein>
    <submittedName>
        <fullName evidence="2">Helix-turn-helix DNA-binding domain protein</fullName>
    </submittedName>
</protein>
<feature type="domain" description="HTH cro/C1-type" evidence="1">
    <location>
        <begin position="10"/>
        <end position="64"/>
    </location>
</feature>
<dbReference type="Gene3D" id="1.10.260.40">
    <property type="entry name" value="lambda repressor-like DNA-binding domains"/>
    <property type="match status" value="1"/>
</dbReference>
<evidence type="ECO:0000259" key="1">
    <source>
        <dbReference type="PROSITE" id="PS50943"/>
    </source>
</evidence>
<dbReference type="RefSeq" id="YP_010049739.1">
    <property type="nucleotide sequence ID" value="NC_054393.1"/>
</dbReference>
<keyword evidence="2" id="KW-0238">DNA-binding</keyword>
<organism evidence="2 3">
    <name type="scientific">Mycobacterium phage Typha</name>
    <dbReference type="NCBI Taxonomy" id="2517971"/>
    <lineage>
        <taxon>Viruses</taxon>
        <taxon>Duplodnaviria</taxon>
        <taxon>Heunggongvirae</taxon>
        <taxon>Uroviricota</taxon>
        <taxon>Caudoviricetes</taxon>
        <taxon>Typhavirus</taxon>
        <taxon>Typhavirus typha</taxon>
    </lineage>
</organism>
<dbReference type="SUPFAM" id="SSF47413">
    <property type="entry name" value="lambda repressor-like DNA-binding domains"/>
    <property type="match status" value="1"/>
</dbReference>
<sequence length="67" mass="7530">MTGDQIVDALAQARVERGWSQSRMAKQLHVWQSGLSMIETGQRRPTLDTVVSYADALGYDLVLVPRR</sequence>
<dbReference type="SMART" id="SM00530">
    <property type="entry name" value="HTH_XRE"/>
    <property type="match status" value="1"/>
</dbReference>
<evidence type="ECO:0000313" key="2">
    <source>
        <dbReference type="EMBL" id="QBP29727.1"/>
    </source>
</evidence>
<keyword evidence="3" id="KW-1185">Reference proteome</keyword>
<name>A0A482J6U0_9CAUD</name>
<dbReference type="GeneID" id="63743062"/>
<dbReference type="GO" id="GO:0003677">
    <property type="term" value="F:DNA binding"/>
    <property type="evidence" value="ECO:0007669"/>
    <property type="project" value="UniProtKB-KW"/>
</dbReference>
<dbReference type="Proteomes" id="UP000294565">
    <property type="component" value="Segment"/>
</dbReference>
<accession>A0A482J6U0</accession>
<dbReference type="PROSITE" id="PS50943">
    <property type="entry name" value="HTH_CROC1"/>
    <property type="match status" value="1"/>
</dbReference>
<gene>
    <name evidence="2" type="primary">72</name>
    <name evidence="2" type="ORF">SEA_TYPHA_72</name>
</gene>
<reference evidence="2 3" key="1">
    <citation type="submission" date="2019-02" db="EMBL/GenBank/DDBJ databases">
        <authorList>
            <person name="Kanzanas C."/>
            <person name="Smith M.A."/>
            <person name="Zack K.M."/>
            <person name="Garlena R.A."/>
            <person name="Russell D.A."/>
            <person name="Pope W.H."/>
            <person name="Jacobs-Sera D."/>
            <person name="Hatfull G.F."/>
        </authorList>
    </citation>
    <scope>NUCLEOTIDE SEQUENCE [LARGE SCALE GENOMIC DNA]</scope>
</reference>